<reference evidence="10 11" key="1">
    <citation type="submission" date="2016-07" db="EMBL/GenBank/DDBJ databases">
        <title>Draft genome sequence of Prauserella sp. YIM 121212, isolated from alkaline soil.</title>
        <authorList>
            <person name="Ruckert C."/>
            <person name="Albersmeier A."/>
            <person name="Jiang C.-L."/>
            <person name="Jiang Y."/>
            <person name="Kalinowski J."/>
            <person name="Schneider O."/>
            <person name="Winkler A."/>
            <person name="Zotchev S.B."/>
        </authorList>
    </citation>
    <scope>NUCLEOTIDE SEQUENCE [LARGE SCALE GENOMIC DNA]</scope>
    <source>
        <strain evidence="10 11">YIM 121212</strain>
    </source>
</reference>
<keyword evidence="11" id="KW-1185">Reference proteome</keyword>
<feature type="compositionally biased region" description="Low complexity" evidence="8">
    <location>
        <begin position="1"/>
        <end position="16"/>
    </location>
</feature>
<keyword evidence="6 7" id="KW-0472">Membrane</keyword>
<keyword evidence="4 7" id="KW-0812">Transmembrane</keyword>
<evidence type="ECO:0000256" key="5">
    <source>
        <dbReference type="ARBA" id="ARBA00022989"/>
    </source>
</evidence>
<evidence type="ECO:0000256" key="2">
    <source>
        <dbReference type="ARBA" id="ARBA00022448"/>
    </source>
</evidence>
<accession>A0A318LQ55</accession>
<dbReference type="GO" id="GO:0055085">
    <property type="term" value="P:transmembrane transport"/>
    <property type="evidence" value="ECO:0007669"/>
    <property type="project" value="InterPro"/>
</dbReference>
<feature type="transmembrane region" description="Helical" evidence="7">
    <location>
        <begin position="133"/>
        <end position="156"/>
    </location>
</feature>
<feature type="region of interest" description="Disordered" evidence="8">
    <location>
        <begin position="1"/>
        <end position="33"/>
    </location>
</feature>
<evidence type="ECO:0000313" key="10">
    <source>
        <dbReference type="EMBL" id="PXY36646.1"/>
    </source>
</evidence>
<keyword evidence="2 7" id="KW-0813">Transport</keyword>
<dbReference type="PROSITE" id="PS50928">
    <property type="entry name" value="ABC_TM1"/>
    <property type="match status" value="1"/>
</dbReference>
<dbReference type="AlphaFoldDB" id="A0A318LQ55"/>
<feature type="transmembrane region" description="Helical" evidence="7">
    <location>
        <begin position="265"/>
        <end position="286"/>
    </location>
</feature>
<comment type="similarity">
    <text evidence="7">Belongs to the binding-protein-dependent transport system permease family.</text>
</comment>
<feature type="transmembrane region" description="Helical" evidence="7">
    <location>
        <begin position="209"/>
        <end position="233"/>
    </location>
</feature>
<sequence length="300" mass="32807">MPLAVLAAPEPVADEPTQGPPPAEPGQKPVGENTRRRSVAGHVVLAVLALFAIFPIYWMYATSVRAPEDVLDTSPLPWPLSFASYEYVWQVLPIGKLLVNTFVVAVCTSIAQLLVALLAAYAFAAWQFRGRGLLYLAVVGAWLVPFQVTMIPNYAFLNELGLLNALAGVVVPTVCSTMAVMLLRQHIQAFPRELLDAARMDGRTSWGTLWTVLVPNLRPALASLSILLFISAWNDYFWPALVLQRTDSVLQIGIRGFLSAEGDNWGAVMAASGIACLPIFVLYLVLQRQVMDAFVRSGLR</sequence>
<dbReference type="RefSeq" id="WP_110336722.1">
    <property type="nucleotide sequence ID" value="NZ_JBHVKT010000111.1"/>
</dbReference>
<feature type="transmembrane region" description="Helical" evidence="7">
    <location>
        <begin position="162"/>
        <end position="183"/>
    </location>
</feature>
<comment type="subcellular location">
    <subcellularLocation>
        <location evidence="1 7">Cell membrane</location>
        <topology evidence="1 7">Multi-pass membrane protein</topology>
    </subcellularLocation>
</comment>
<evidence type="ECO:0000256" key="6">
    <source>
        <dbReference type="ARBA" id="ARBA00023136"/>
    </source>
</evidence>
<dbReference type="CDD" id="cd06261">
    <property type="entry name" value="TM_PBP2"/>
    <property type="match status" value="1"/>
</dbReference>
<evidence type="ECO:0000313" key="11">
    <source>
        <dbReference type="Proteomes" id="UP000247892"/>
    </source>
</evidence>
<dbReference type="PANTHER" id="PTHR43744">
    <property type="entry name" value="ABC TRANSPORTER PERMEASE PROTEIN MG189-RELATED-RELATED"/>
    <property type="match status" value="1"/>
</dbReference>
<dbReference type="Gene3D" id="1.10.3720.10">
    <property type="entry name" value="MetI-like"/>
    <property type="match status" value="1"/>
</dbReference>
<feature type="transmembrane region" description="Helical" evidence="7">
    <location>
        <begin position="102"/>
        <end position="126"/>
    </location>
</feature>
<dbReference type="GO" id="GO:0005886">
    <property type="term" value="C:plasma membrane"/>
    <property type="evidence" value="ECO:0007669"/>
    <property type="project" value="UniProtKB-SubCell"/>
</dbReference>
<dbReference type="Pfam" id="PF00528">
    <property type="entry name" value="BPD_transp_1"/>
    <property type="match status" value="1"/>
</dbReference>
<evidence type="ECO:0000256" key="7">
    <source>
        <dbReference type="RuleBase" id="RU363032"/>
    </source>
</evidence>
<keyword evidence="3" id="KW-1003">Cell membrane</keyword>
<dbReference type="PANTHER" id="PTHR43744:SF12">
    <property type="entry name" value="ABC TRANSPORTER PERMEASE PROTEIN MG189-RELATED"/>
    <property type="match status" value="1"/>
</dbReference>
<evidence type="ECO:0000256" key="4">
    <source>
        <dbReference type="ARBA" id="ARBA00022692"/>
    </source>
</evidence>
<keyword evidence="5 7" id="KW-1133">Transmembrane helix</keyword>
<evidence type="ECO:0000259" key="9">
    <source>
        <dbReference type="PROSITE" id="PS50928"/>
    </source>
</evidence>
<comment type="caution">
    <text evidence="10">The sequence shown here is derived from an EMBL/GenBank/DDBJ whole genome shotgun (WGS) entry which is preliminary data.</text>
</comment>
<feature type="transmembrane region" description="Helical" evidence="7">
    <location>
        <begin position="39"/>
        <end position="60"/>
    </location>
</feature>
<name>A0A318LQ55_9PSEU</name>
<dbReference type="Proteomes" id="UP000247892">
    <property type="component" value="Unassembled WGS sequence"/>
</dbReference>
<dbReference type="InterPro" id="IPR000515">
    <property type="entry name" value="MetI-like"/>
</dbReference>
<dbReference type="EMBL" id="MASU01000005">
    <property type="protein sequence ID" value="PXY36646.1"/>
    <property type="molecule type" value="Genomic_DNA"/>
</dbReference>
<gene>
    <name evidence="10" type="ORF">BA062_14870</name>
</gene>
<feature type="domain" description="ABC transmembrane type-1" evidence="9">
    <location>
        <begin position="98"/>
        <end position="286"/>
    </location>
</feature>
<protein>
    <submittedName>
        <fullName evidence="10">Sugar ABC transporter permease</fullName>
    </submittedName>
</protein>
<organism evidence="10 11">
    <name type="scientific">Prauserella flavalba</name>
    <dbReference type="NCBI Taxonomy" id="1477506"/>
    <lineage>
        <taxon>Bacteria</taxon>
        <taxon>Bacillati</taxon>
        <taxon>Actinomycetota</taxon>
        <taxon>Actinomycetes</taxon>
        <taxon>Pseudonocardiales</taxon>
        <taxon>Pseudonocardiaceae</taxon>
        <taxon>Prauserella</taxon>
    </lineage>
</organism>
<dbReference type="OrthoDB" id="5179660at2"/>
<dbReference type="SUPFAM" id="SSF161098">
    <property type="entry name" value="MetI-like"/>
    <property type="match status" value="1"/>
</dbReference>
<proteinExistence type="inferred from homology"/>
<evidence type="ECO:0000256" key="3">
    <source>
        <dbReference type="ARBA" id="ARBA00022475"/>
    </source>
</evidence>
<evidence type="ECO:0000256" key="1">
    <source>
        <dbReference type="ARBA" id="ARBA00004651"/>
    </source>
</evidence>
<evidence type="ECO:0000256" key="8">
    <source>
        <dbReference type="SAM" id="MobiDB-lite"/>
    </source>
</evidence>
<dbReference type="InterPro" id="IPR035906">
    <property type="entry name" value="MetI-like_sf"/>
</dbReference>